<organism evidence="2 3">
    <name type="scientific">Halalkalibacter kiskunsagensis</name>
    <dbReference type="NCBI Taxonomy" id="1548599"/>
    <lineage>
        <taxon>Bacteria</taxon>
        <taxon>Bacillati</taxon>
        <taxon>Bacillota</taxon>
        <taxon>Bacilli</taxon>
        <taxon>Bacillales</taxon>
        <taxon>Bacillaceae</taxon>
        <taxon>Halalkalibacter</taxon>
    </lineage>
</organism>
<feature type="transmembrane region" description="Helical" evidence="1">
    <location>
        <begin position="261"/>
        <end position="282"/>
    </location>
</feature>
<evidence type="ECO:0000313" key="2">
    <source>
        <dbReference type="EMBL" id="MFC0471263.1"/>
    </source>
</evidence>
<name>A0ABV6KD65_9BACI</name>
<dbReference type="EMBL" id="JBHLUX010000030">
    <property type="protein sequence ID" value="MFC0471263.1"/>
    <property type="molecule type" value="Genomic_DNA"/>
</dbReference>
<feature type="transmembrane region" description="Helical" evidence="1">
    <location>
        <begin position="131"/>
        <end position="150"/>
    </location>
</feature>
<keyword evidence="1" id="KW-0472">Membrane</keyword>
<feature type="transmembrane region" description="Helical" evidence="1">
    <location>
        <begin position="31"/>
        <end position="49"/>
    </location>
</feature>
<dbReference type="Proteomes" id="UP001589838">
    <property type="component" value="Unassembled WGS sequence"/>
</dbReference>
<protein>
    <recommendedName>
        <fullName evidence="4">Transporter</fullName>
    </recommendedName>
</protein>
<feature type="transmembrane region" description="Helical" evidence="1">
    <location>
        <begin position="106"/>
        <end position="125"/>
    </location>
</feature>
<evidence type="ECO:0000313" key="3">
    <source>
        <dbReference type="Proteomes" id="UP001589838"/>
    </source>
</evidence>
<accession>A0ABV6KD65</accession>
<evidence type="ECO:0008006" key="4">
    <source>
        <dbReference type="Google" id="ProtNLM"/>
    </source>
</evidence>
<dbReference type="RefSeq" id="WP_335958506.1">
    <property type="nucleotide sequence ID" value="NZ_JAXBLX010000002.1"/>
</dbReference>
<feature type="transmembrane region" description="Helical" evidence="1">
    <location>
        <begin position="294"/>
        <end position="312"/>
    </location>
</feature>
<evidence type="ECO:0000256" key="1">
    <source>
        <dbReference type="SAM" id="Phobius"/>
    </source>
</evidence>
<feature type="transmembrane region" description="Helical" evidence="1">
    <location>
        <begin position="468"/>
        <end position="486"/>
    </location>
</feature>
<feature type="transmembrane region" description="Helical" evidence="1">
    <location>
        <begin position="197"/>
        <end position="215"/>
    </location>
</feature>
<feature type="transmembrane region" description="Helical" evidence="1">
    <location>
        <begin position="6"/>
        <end position="26"/>
    </location>
</feature>
<reference evidence="2 3" key="1">
    <citation type="submission" date="2024-09" db="EMBL/GenBank/DDBJ databases">
        <authorList>
            <person name="Sun Q."/>
            <person name="Mori K."/>
        </authorList>
    </citation>
    <scope>NUCLEOTIDE SEQUENCE [LARGE SCALE GENOMIC DNA]</scope>
    <source>
        <strain evidence="2 3">NCAIM B.02610</strain>
    </source>
</reference>
<sequence length="487" mass="50707">MESVNLAASHWVFLLVIVTIFTFMIFRRDVVLPSIIGIFILGLVFRSGQGATDTLIGGFQVVFAAFLNAGVELFDIMLVIALMVAMLKSLQTQGADKLMIAPMKKLMVNPTSAFFVLGATMYLAATFFWPTPAVALVGTVLIPVAMKMGLPAMGAAVSLNLFGHGMALSGDLVIQGATRLTSTAAGLTSTELLPYTALFSFVVGAVSITIAFYTIKRDMKKGILKSATEDTFLDKEIVQSKKEIAAASEVASEKYGKHARFLSILVPVALLLIVGTMVYRAFFNPENAIQGGDATALIGGTAVALLIISTILGEGQRSIEGIVSHLREGFFFAIKIFAPVIPIAAFFFLGHPAHSAAVLGEGSPGFLFDLGNAMAQYIGGNNVTLTFGMVIISLLSGMDGSGFSGLPLVGALSAGLGGSAGVDVAVLASLGQVAAIFAGGGTLAAWAFGVAADAGVAGVKPIDLVRRNFIPVMIGLFVASCIALFIM</sequence>
<keyword evidence="3" id="KW-1185">Reference proteome</keyword>
<feature type="transmembrane region" description="Helical" evidence="1">
    <location>
        <begin position="374"/>
        <end position="396"/>
    </location>
</feature>
<feature type="transmembrane region" description="Helical" evidence="1">
    <location>
        <begin position="408"/>
        <end position="428"/>
    </location>
</feature>
<comment type="caution">
    <text evidence="2">The sequence shown here is derived from an EMBL/GenBank/DDBJ whole genome shotgun (WGS) entry which is preliminary data.</text>
</comment>
<feature type="transmembrane region" description="Helical" evidence="1">
    <location>
        <begin position="332"/>
        <end position="354"/>
    </location>
</feature>
<keyword evidence="1" id="KW-1133">Transmembrane helix</keyword>
<gene>
    <name evidence="2" type="ORF">ACFFHM_12395</name>
</gene>
<feature type="transmembrane region" description="Helical" evidence="1">
    <location>
        <begin position="434"/>
        <end position="456"/>
    </location>
</feature>
<keyword evidence="1" id="KW-0812">Transmembrane</keyword>
<proteinExistence type="predicted"/>
<feature type="transmembrane region" description="Helical" evidence="1">
    <location>
        <begin position="61"/>
        <end position="85"/>
    </location>
</feature>